<dbReference type="RefSeq" id="WP_066466807.1">
    <property type="nucleotide sequence ID" value="NZ_CBCRUZ010000003.1"/>
</dbReference>
<accession>A0ABX8SCN3</accession>
<evidence type="ECO:0000313" key="1">
    <source>
        <dbReference type="EMBL" id="QXQ14360.1"/>
    </source>
</evidence>
<sequence>MGTSFAHNTTFDAPVTRLYAAMTSEQYWHDRMAEVGGPGARIVSFAGSPPRIEVVQVVDQKYLPDFVTRIRSGNLEIHRTETWSTLGNNSATDTFTATVPGTPAKIDGSCTLRADGNRTAIELHGRASVSIPLLGGRIEAMIAQQLTKLAAAEDEFTRGWLTTHH</sequence>
<gene>
    <name evidence="1" type="ORF">KV203_02750</name>
</gene>
<dbReference type="Pfam" id="PF10698">
    <property type="entry name" value="DUF2505"/>
    <property type="match status" value="1"/>
</dbReference>
<proteinExistence type="predicted"/>
<dbReference type="InterPro" id="IPR019639">
    <property type="entry name" value="DUF2505"/>
</dbReference>
<keyword evidence="2" id="KW-1185">Reference proteome</keyword>
<protein>
    <submittedName>
        <fullName evidence="1">DUF2505 domain-containing protein</fullName>
    </submittedName>
</protein>
<evidence type="ECO:0000313" key="2">
    <source>
        <dbReference type="Proteomes" id="UP000887023"/>
    </source>
</evidence>
<name>A0ABX8SCN3_9ACTN</name>
<organism evidence="1 2">
    <name type="scientific">Skermania pinensis</name>
    <dbReference type="NCBI Taxonomy" id="39122"/>
    <lineage>
        <taxon>Bacteria</taxon>
        <taxon>Bacillati</taxon>
        <taxon>Actinomycetota</taxon>
        <taxon>Actinomycetes</taxon>
        <taxon>Mycobacteriales</taxon>
        <taxon>Gordoniaceae</taxon>
        <taxon>Skermania</taxon>
    </lineage>
</organism>
<reference evidence="1" key="1">
    <citation type="submission" date="2021-07" db="EMBL/GenBank/DDBJ databases">
        <title>Candidatus Kaistella beijingensis sp. nov. isolated from a municipal wastewater treatment plant is involved in sludge foaming.</title>
        <authorList>
            <person name="Song Y."/>
            <person name="Liu S.-J."/>
        </authorList>
    </citation>
    <scope>NUCLEOTIDE SEQUENCE</scope>
    <source>
        <strain evidence="1">DSM 43998</strain>
    </source>
</reference>
<dbReference type="Proteomes" id="UP000887023">
    <property type="component" value="Chromosome"/>
</dbReference>
<dbReference type="EMBL" id="CP079105">
    <property type="protein sequence ID" value="QXQ14360.1"/>
    <property type="molecule type" value="Genomic_DNA"/>
</dbReference>